<dbReference type="Gene3D" id="2.60.40.1180">
    <property type="entry name" value="Golgi alpha-mannosidase II"/>
    <property type="match status" value="1"/>
</dbReference>
<dbReference type="RefSeq" id="WP_261973014.1">
    <property type="nucleotide sequence ID" value="NZ_CP103460.1"/>
</dbReference>
<proteinExistence type="predicted"/>
<dbReference type="InterPro" id="IPR036514">
    <property type="entry name" value="SGNH_hydro_sf"/>
</dbReference>
<evidence type="ECO:0000259" key="2">
    <source>
        <dbReference type="Pfam" id="PF13472"/>
    </source>
</evidence>
<dbReference type="CDD" id="cd04501">
    <property type="entry name" value="SGNH_hydrolase_like_4"/>
    <property type="match status" value="1"/>
</dbReference>
<feature type="chain" id="PRO_5042615685" evidence="1">
    <location>
        <begin position="24"/>
        <end position="345"/>
    </location>
</feature>
<dbReference type="Pfam" id="PF16757">
    <property type="entry name" value="Fucosidase_C"/>
    <property type="match status" value="1"/>
</dbReference>
<dbReference type="AlphaFoldDB" id="A0AAJ1QT28"/>
<gene>
    <name evidence="4" type="ORF">QWY81_00155</name>
</gene>
<dbReference type="Proteomes" id="UP001228636">
    <property type="component" value="Unassembled WGS sequence"/>
</dbReference>
<name>A0AAJ1QT28_9FLAO</name>
<dbReference type="InterPro" id="IPR013780">
    <property type="entry name" value="Glyco_hydro_b"/>
</dbReference>
<dbReference type="InterPro" id="IPR031919">
    <property type="entry name" value="Fucosidase_C"/>
</dbReference>
<evidence type="ECO:0000313" key="5">
    <source>
        <dbReference type="Proteomes" id="UP001228636"/>
    </source>
</evidence>
<dbReference type="InterPro" id="IPR051532">
    <property type="entry name" value="Ester_Hydrolysis_Enzymes"/>
</dbReference>
<accession>A0AAJ1QT28</accession>
<evidence type="ECO:0000256" key="1">
    <source>
        <dbReference type="SAM" id="SignalP"/>
    </source>
</evidence>
<protein>
    <submittedName>
        <fullName evidence="4">GDSL-type esterase/lipase family protein</fullName>
    </submittedName>
</protein>
<dbReference type="InterPro" id="IPR013830">
    <property type="entry name" value="SGNH_hydro"/>
</dbReference>
<evidence type="ECO:0000259" key="3">
    <source>
        <dbReference type="Pfam" id="PF16757"/>
    </source>
</evidence>
<dbReference type="GO" id="GO:0004622">
    <property type="term" value="F:phosphatidylcholine lysophospholipase activity"/>
    <property type="evidence" value="ECO:0007669"/>
    <property type="project" value="TreeGrafter"/>
</dbReference>
<sequence length="345" mass="38969">MKILKKSIILAFIAIINLNTSFAQDNLDVKKLTDNEELKEMAVWKKENKEAIYATTESKFKKPHWGHYTQKGDVVYAHVYDWPKDGKLIIDREIKVRTAFLNYGDKKLKTKLIDGNLTVFLPKEAPNKIATVVKIQLTPTEDWANLKRYRNANSQLKAPTKKEKRVVFIGNSITDNWTRDHGSFFEANPTYVNRGISGQTSAQMLLRFKPDVIELQPKVVIISAGTNDIAGNRGYIAIDRIAANIFSMAELAKANKIKVVLAAVLPASSYSWSPSVEPADKIIELNKLIKAYAKENKIVYLDYYTPMVNENKGLIKKLGRDTVHPNAAGYDIMEPLVQKAIKKAM</sequence>
<dbReference type="PANTHER" id="PTHR30383:SF5">
    <property type="entry name" value="SGNH HYDROLASE-TYPE ESTERASE DOMAIN-CONTAINING PROTEIN"/>
    <property type="match status" value="1"/>
</dbReference>
<dbReference type="Gene3D" id="3.40.50.1110">
    <property type="entry name" value="SGNH hydrolase"/>
    <property type="match status" value="1"/>
</dbReference>
<keyword evidence="1" id="KW-0732">Signal</keyword>
<dbReference type="SUPFAM" id="SSF52266">
    <property type="entry name" value="SGNH hydrolase"/>
    <property type="match status" value="1"/>
</dbReference>
<feature type="signal peptide" evidence="1">
    <location>
        <begin position="1"/>
        <end position="23"/>
    </location>
</feature>
<dbReference type="PANTHER" id="PTHR30383">
    <property type="entry name" value="THIOESTERASE 1/PROTEASE 1/LYSOPHOSPHOLIPASE L1"/>
    <property type="match status" value="1"/>
</dbReference>
<evidence type="ECO:0000313" key="4">
    <source>
        <dbReference type="EMBL" id="MDN3617858.1"/>
    </source>
</evidence>
<dbReference type="EMBL" id="JAUFQH010000001">
    <property type="protein sequence ID" value="MDN3617858.1"/>
    <property type="molecule type" value="Genomic_DNA"/>
</dbReference>
<feature type="domain" description="SGNH hydrolase-type esterase" evidence="2">
    <location>
        <begin position="168"/>
        <end position="332"/>
    </location>
</feature>
<reference evidence="4 5" key="1">
    <citation type="journal article" date="2014" name="Int. J. Syst. Evol. Microbiol.">
        <title>Complete genome sequence of Corynebacterium casei LMG S-19264T (=DSM 44701T), isolated from a smear-ripened cheese.</title>
        <authorList>
            <consortium name="US DOE Joint Genome Institute (JGI-PGF)"/>
            <person name="Walter F."/>
            <person name="Albersmeier A."/>
            <person name="Kalinowski J."/>
            <person name="Ruckert C."/>
        </authorList>
    </citation>
    <scope>NUCLEOTIDE SEQUENCE [LARGE SCALE GENOMIC DNA]</scope>
    <source>
        <strain evidence="4 5">CECT 8670</strain>
    </source>
</reference>
<comment type="caution">
    <text evidence="4">The sequence shown here is derived from an EMBL/GenBank/DDBJ whole genome shotgun (WGS) entry which is preliminary data.</text>
</comment>
<dbReference type="Pfam" id="PF13472">
    <property type="entry name" value="Lipase_GDSL_2"/>
    <property type="match status" value="1"/>
</dbReference>
<organism evidence="4 5">
    <name type="scientific">Polaribacter sejongensis</name>
    <dbReference type="NCBI Taxonomy" id="985043"/>
    <lineage>
        <taxon>Bacteria</taxon>
        <taxon>Pseudomonadati</taxon>
        <taxon>Bacteroidota</taxon>
        <taxon>Flavobacteriia</taxon>
        <taxon>Flavobacteriales</taxon>
        <taxon>Flavobacteriaceae</taxon>
    </lineage>
</organism>
<feature type="domain" description="Alpha-L-fucosidase C-terminal" evidence="3">
    <location>
        <begin position="68"/>
        <end position="135"/>
    </location>
</feature>